<dbReference type="OrthoDB" id="794435at2"/>
<dbReference type="KEGG" id="mrub:DEO27_007670"/>
<name>A0A5C1HW66_9SPHI</name>
<dbReference type="EMBL" id="CP043450">
    <property type="protein sequence ID" value="QEM09905.1"/>
    <property type="molecule type" value="Genomic_DNA"/>
</dbReference>
<feature type="transmembrane region" description="Helical" evidence="2">
    <location>
        <begin position="65"/>
        <end position="86"/>
    </location>
</feature>
<gene>
    <name evidence="3" type="ORF">DEO27_007670</name>
</gene>
<feature type="compositionally biased region" description="Low complexity" evidence="1">
    <location>
        <begin position="302"/>
        <end position="316"/>
    </location>
</feature>
<evidence type="ECO:0000313" key="4">
    <source>
        <dbReference type="Proteomes" id="UP000251402"/>
    </source>
</evidence>
<sequence>MKDLFKDPDLWRQKRDQLPVDAEAQSGWQEMQSILDKHLPLLPLTSAPHVSKIAKAIKAIKAMKATSILIASLTVATVTGTVIYIIKTRQHQNTSHHQPQKHRQAIGKDSLNTAMTVDSVDPDTKVDSLYALQKLTSSINKTDSINNITIAGQVNSNNNQGKLALKNNKSATNQQVINGGNAQANSTLSPNHNSTGYLTSGNYRSNHLQVSTGNLTKQQGTVSGSNTLAEESSSDSATQNSNSTDNNIMLLSATQISMAQLFGMNNNSFIKPQIFSNQSLSKFIITGSDYAARGNVRQIKNSNNKNKANKNPSTKNGKAKGGKISSSRPLSTVFANMDWGFLLGANTSGSFTPGSQNRNIYGSFPIDIYPGLFGTYHLNDKWAINAQVRFLTPLNLGGSYDNKSFSQVDSAQFVKVTDSRKAYFVNVPIHVMYKINNNISIKGGPVINLPVKQINSNTNLQRLDMNLDTIYFANAQNKIKTTRYDQKINFGLSGGVSVQFNRLIFEAVYQKNLSGYQVISDFGNYKTNPGTLQISVGFKLNGSKHH</sequence>
<feature type="region of interest" description="Disordered" evidence="1">
    <location>
        <begin position="218"/>
        <end position="244"/>
    </location>
</feature>
<accession>A0A5C1HW66</accession>
<feature type="compositionally biased region" description="Low complexity" evidence="1">
    <location>
        <begin position="234"/>
        <end position="244"/>
    </location>
</feature>
<dbReference type="AlphaFoldDB" id="A0A5C1HW66"/>
<organism evidence="3 4">
    <name type="scientific">Mucilaginibacter rubeus</name>
    <dbReference type="NCBI Taxonomy" id="2027860"/>
    <lineage>
        <taxon>Bacteria</taxon>
        <taxon>Pseudomonadati</taxon>
        <taxon>Bacteroidota</taxon>
        <taxon>Sphingobacteriia</taxon>
        <taxon>Sphingobacteriales</taxon>
        <taxon>Sphingobacteriaceae</taxon>
        <taxon>Mucilaginibacter</taxon>
    </lineage>
</organism>
<dbReference type="Proteomes" id="UP000251402">
    <property type="component" value="Chromosome"/>
</dbReference>
<keyword evidence="2" id="KW-0812">Transmembrane</keyword>
<evidence type="ECO:0000256" key="2">
    <source>
        <dbReference type="SAM" id="Phobius"/>
    </source>
</evidence>
<evidence type="ECO:0000313" key="3">
    <source>
        <dbReference type="EMBL" id="QEM09905.1"/>
    </source>
</evidence>
<keyword evidence="2" id="KW-1133">Transmembrane helix</keyword>
<proteinExistence type="predicted"/>
<reference evidence="3" key="1">
    <citation type="submission" date="2019-08" db="EMBL/GenBank/DDBJ databases">
        <title>Comparative genome analysis confer to the adaptation heavy metal polluted environment.</title>
        <authorList>
            <person name="Li Y."/>
        </authorList>
    </citation>
    <scope>NUCLEOTIDE SEQUENCE [LARGE SCALE GENOMIC DNA]</scope>
    <source>
        <strain evidence="3">P1</strain>
    </source>
</reference>
<protein>
    <submittedName>
        <fullName evidence="3">PorT family protein</fullName>
    </submittedName>
</protein>
<keyword evidence="4" id="KW-1185">Reference proteome</keyword>
<dbReference type="RefSeq" id="WP_112570174.1">
    <property type="nucleotide sequence ID" value="NZ_CP043450.1"/>
</dbReference>
<evidence type="ECO:0000256" key="1">
    <source>
        <dbReference type="SAM" id="MobiDB-lite"/>
    </source>
</evidence>
<keyword evidence="2" id="KW-0472">Membrane</keyword>
<feature type="region of interest" description="Disordered" evidence="1">
    <location>
        <begin position="181"/>
        <end position="203"/>
    </location>
</feature>
<feature type="region of interest" description="Disordered" evidence="1">
    <location>
        <begin position="302"/>
        <end position="326"/>
    </location>
</feature>
<feature type="compositionally biased region" description="Polar residues" evidence="1">
    <location>
        <begin position="218"/>
        <end position="231"/>
    </location>
</feature>